<comment type="pathway">
    <text evidence="3">Purine metabolism; IMP biosynthesis via de novo pathway; N(1)-(5-phospho-D-ribosyl)glycinamide from 5-phospho-alpha-D-ribose 1-diphosphate: step 2/2.</text>
</comment>
<dbReference type="FunFam" id="3.30.470.20:FF:000031">
    <property type="entry name" value="Phosphoribosylamine--glycine ligase"/>
    <property type="match status" value="1"/>
</dbReference>
<dbReference type="InterPro" id="IPR020562">
    <property type="entry name" value="PRibGlycinamide_synth_N"/>
</dbReference>
<dbReference type="Pfam" id="PF01071">
    <property type="entry name" value="GARS_A"/>
    <property type="match status" value="1"/>
</dbReference>
<evidence type="ECO:0000256" key="5">
    <source>
        <dbReference type="ARBA" id="ARBA00020605"/>
    </source>
</evidence>
<evidence type="ECO:0000256" key="7">
    <source>
        <dbReference type="ARBA" id="ARBA00022723"/>
    </source>
</evidence>
<dbReference type="InterPro" id="IPR020560">
    <property type="entry name" value="PRibGlycinamide_synth_C-dom"/>
</dbReference>
<dbReference type="Gene3D" id="3.40.50.20">
    <property type="match status" value="1"/>
</dbReference>
<dbReference type="HAMAP" id="MF_00138">
    <property type="entry name" value="GARS"/>
    <property type="match status" value="1"/>
</dbReference>
<dbReference type="InterPro" id="IPR013815">
    <property type="entry name" value="ATP_grasp_subdomain_1"/>
</dbReference>
<evidence type="ECO:0000256" key="10">
    <source>
        <dbReference type="ARBA" id="ARBA00022840"/>
    </source>
</evidence>
<dbReference type="PANTHER" id="PTHR43472">
    <property type="entry name" value="PHOSPHORIBOSYLAMINE--GLYCINE LIGASE"/>
    <property type="match status" value="1"/>
</dbReference>
<keyword evidence="6" id="KW-0436">Ligase</keyword>
<proteinExistence type="inferred from homology"/>
<dbReference type="Gene3D" id="3.30.1490.20">
    <property type="entry name" value="ATP-grasp fold, A domain"/>
    <property type="match status" value="1"/>
</dbReference>
<keyword evidence="12" id="KW-0464">Manganese</keyword>
<dbReference type="InterPro" id="IPR011054">
    <property type="entry name" value="Rudment_hybrid_motif"/>
</dbReference>
<evidence type="ECO:0000256" key="12">
    <source>
        <dbReference type="ARBA" id="ARBA00023211"/>
    </source>
</evidence>
<gene>
    <name evidence="19" type="ORF">METZ01_LOCUS13527</name>
</gene>
<comment type="similarity">
    <text evidence="13">Belongs to the GARS family.</text>
</comment>
<dbReference type="UniPathway" id="UPA00074">
    <property type="reaction ID" value="UER00125"/>
</dbReference>
<dbReference type="InterPro" id="IPR020559">
    <property type="entry name" value="PRibGlycinamide_synth_CS"/>
</dbReference>
<dbReference type="PROSITE" id="PS50975">
    <property type="entry name" value="ATP_GRASP"/>
    <property type="match status" value="1"/>
</dbReference>
<evidence type="ECO:0000256" key="16">
    <source>
        <dbReference type="ARBA" id="ARBA00079592"/>
    </source>
</evidence>
<dbReference type="GO" id="GO:0004637">
    <property type="term" value="F:phosphoribosylamine-glycine ligase activity"/>
    <property type="evidence" value="ECO:0007669"/>
    <property type="project" value="UniProtKB-EC"/>
</dbReference>
<comment type="cofactor">
    <cofactor evidence="2">
        <name>Mg(2+)</name>
        <dbReference type="ChEBI" id="CHEBI:18420"/>
    </cofactor>
</comment>
<dbReference type="EC" id="6.3.4.13" evidence="4"/>
<keyword evidence="9" id="KW-0658">Purine biosynthesis</keyword>
<dbReference type="PROSITE" id="PS00184">
    <property type="entry name" value="GARS"/>
    <property type="match status" value="1"/>
</dbReference>
<evidence type="ECO:0000256" key="1">
    <source>
        <dbReference type="ARBA" id="ARBA00001936"/>
    </source>
</evidence>
<accession>A0A381P4W4</accession>
<dbReference type="SUPFAM" id="SSF56059">
    <property type="entry name" value="Glutathione synthetase ATP-binding domain-like"/>
    <property type="match status" value="1"/>
</dbReference>
<keyword evidence="7" id="KW-0479">Metal-binding</keyword>
<dbReference type="InterPro" id="IPR020561">
    <property type="entry name" value="PRibGlycinamid_synth_ATP-grasp"/>
</dbReference>
<dbReference type="Pfam" id="PF02844">
    <property type="entry name" value="GARS_N"/>
    <property type="match status" value="1"/>
</dbReference>
<evidence type="ECO:0000256" key="14">
    <source>
        <dbReference type="ARBA" id="ARBA00042242"/>
    </source>
</evidence>
<evidence type="ECO:0000313" key="19">
    <source>
        <dbReference type="EMBL" id="SUZ60673.1"/>
    </source>
</evidence>
<dbReference type="InterPro" id="IPR000115">
    <property type="entry name" value="PRibGlycinamide_synth"/>
</dbReference>
<dbReference type="FunFam" id="3.30.1490.20:FF:000006">
    <property type="entry name" value="phosphoribosylamine--glycine ligase, chloroplastic-like"/>
    <property type="match status" value="1"/>
</dbReference>
<comment type="cofactor">
    <cofactor evidence="1">
        <name>Mn(2+)</name>
        <dbReference type="ChEBI" id="CHEBI:29035"/>
    </cofactor>
</comment>
<evidence type="ECO:0000256" key="15">
    <source>
        <dbReference type="ARBA" id="ARBA00042864"/>
    </source>
</evidence>
<dbReference type="SMART" id="SM01210">
    <property type="entry name" value="GARS_C"/>
    <property type="match status" value="1"/>
</dbReference>
<dbReference type="SUPFAM" id="SSF51246">
    <property type="entry name" value="Rudiment single hybrid motif"/>
    <property type="match status" value="1"/>
</dbReference>
<dbReference type="PANTHER" id="PTHR43472:SF1">
    <property type="entry name" value="PHOSPHORIBOSYLAMINE--GLYCINE LIGASE, CHLOROPLASTIC"/>
    <property type="match status" value="1"/>
</dbReference>
<evidence type="ECO:0000256" key="4">
    <source>
        <dbReference type="ARBA" id="ARBA00013255"/>
    </source>
</evidence>
<dbReference type="AlphaFoldDB" id="A0A381P4W4"/>
<evidence type="ECO:0000256" key="17">
    <source>
        <dbReference type="SAM" id="MobiDB-lite"/>
    </source>
</evidence>
<evidence type="ECO:0000256" key="2">
    <source>
        <dbReference type="ARBA" id="ARBA00001946"/>
    </source>
</evidence>
<dbReference type="FunFam" id="3.40.50.20:FF:000006">
    <property type="entry name" value="Phosphoribosylamine--glycine ligase, chloroplastic"/>
    <property type="match status" value="1"/>
</dbReference>
<dbReference type="GO" id="GO:0005524">
    <property type="term" value="F:ATP binding"/>
    <property type="evidence" value="ECO:0007669"/>
    <property type="project" value="UniProtKB-KW"/>
</dbReference>
<feature type="domain" description="ATP-grasp" evidence="18">
    <location>
        <begin position="109"/>
        <end position="316"/>
    </location>
</feature>
<dbReference type="InterPro" id="IPR037123">
    <property type="entry name" value="PRibGlycinamide_synth_C_sf"/>
</dbReference>
<dbReference type="InterPro" id="IPR016185">
    <property type="entry name" value="PreATP-grasp_dom_sf"/>
</dbReference>
<dbReference type="NCBIfam" id="TIGR00877">
    <property type="entry name" value="purD"/>
    <property type="match status" value="1"/>
</dbReference>
<dbReference type="SMART" id="SM01209">
    <property type="entry name" value="GARS_A"/>
    <property type="match status" value="1"/>
</dbReference>
<keyword evidence="11" id="KW-0460">Magnesium</keyword>
<dbReference type="GO" id="GO:0046872">
    <property type="term" value="F:metal ion binding"/>
    <property type="evidence" value="ECO:0007669"/>
    <property type="project" value="UniProtKB-KW"/>
</dbReference>
<dbReference type="SUPFAM" id="SSF52440">
    <property type="entry name" value="PreATP-grasp domain"/>
    <property type="match status" value="1"/>
</dbReference>
<evidence type="ECO:0000256" key="8">
    <source>
        <dbReference type="ARBA" id="ARBA00022741"/>
    </source>
</evidence>
<dbReference type="GO" id="GO:0009113">
    <property type="term" value="P:purine nucleobase biosynthetic process"/>
    <property type="evidence" value="ECO:0007669"/>
    <property type="project" value="InterPro"/>
</dbReference>
<keyword evidence="10" id="KW-0067">ATP-binding</keyword>
<sequence length="427" mass="45359">MNVLVVGGGGREHALAWKASQSTHVETVFVAPGNAGTAVESGCQNVNIAVDDFGALTNFAASNEVGLTIVGPEGPLVAGIRDFFDARELRCFAPSRGAAQLEGSKAFSKEFLSRHQIPTARYETFTSFADAERYIQAEGAPIVIKADGLAAGKGVVVATTVAEAVGAARVMLSGERFGDAGREIVVEEFLKGEEASFIVVSDGDVALPFASSQDHKARDSGDTGPNTGGMGAYSPAPVVSDDIHQQIMETIINPTVRGMDADGIRYQGFLYAGLMIDSTGVARVIEFNCRFGDPEAQPVMMRLESDLVELCQRALDAELSTAELSFTEEVALGVVLASGGYPDDYKTGHEIHGMGQDIDGTKLFHAGTREDGARVLTAGGRVLCVVGMGASVGEAQARAYRRIEGIGWKDMYYRRDIGHRAVRRETL</sequence>
<reference evidence="19" key="1">
    <citation type="submission" date="2018-05" db="EMBL/GenBank/DDBJ databases">
        <authorList>
            <person name="Lanie J.A."/>
            <person name="Ng W.-L."/>
            <person name="Kazmierczak K.M."/>
            <person name="Andrzejewski T.M."/>
            <person name="Davidsen T.M."/>
            <person name="Wayne K.J."/>
            <person name="Tettelin H."/>
            <person name="Glass J.I."/>
            <person name="Rusch D."/>
            <person name="Podicherti R."/>
            <person name="Tsui H.-C.T."/>
            <person name="Winkler M.E."/>
        </authorList>
    </citation>
    <scope>NUCLEOTIDE SEQUENCE</scope>
</reference>
<dbReference type="Gene3D" id="3.90.600.10">
    <property type="entry name" value="Phosphoribosylglycinamide synthetase, C-terminal domain"/>
    <property type="match status" value="1"/>
</dbReference>
<dbReference type="FunFam" id="3.90.600.10:FF:000001">
    <property type="entry name" value="Trifunctional purine biosynthetic protein adenosine-3"/>
    <property type="match status" value="1"/>
</dbReference>
<dbReference type="Gene3D" id="3.30.470.20">
    <property type="entry name" value="ATP-grasp fold, B domain"/>
    <property type="match status" value="1"/>
</dbReference>
<name>A0A381P4W4_9ZZZZ</name>
<dbReference type="EMBL" id="UINC01000758">
    <property type="protein sequence ID" value="SUZ60673.1"/>
    <property type="molecule type" value="Genomic_DNA"/>
</dbReference>
<organism evidence="19">
    <name type="scientific">marine metagenome</name>
    <dbReference type="NCBI Taxonomy" id="408172"/>
    <lineage>
        <taxon>unclassified sequences</taxon>
        <taxon>metagenomes</taxon>
        <taxon>ecological metagenomes</taxon>
    </lineage>
</organism>
<evidence type="ECO:0000256" key="6">
    <source>
        <dbReference type="ARBA" id="ARBA00022598"/>
    </source>
</evidence>
<protein>
    <recommendedName>
        <fullName evidence="5">Phosphoribosylamine--glycine ligase</fullName>
        <ecNumber evidence="4">6.3.4.13</ecNumber>
    </recommendedName>
    <alternativeName>
        <fullName evidence="16">GARS</fullName>
    </alternativeName>
    <alternativeName>
        <fullName evidence="14">Glycinamide ribonucleotide synthetase</fullName>
    </alternativeName>
    <alternativeName>
        <fullName evidence="15">Phosphoribosylglycinamide synthetase</fullName>
    </alternativeName>
</protein>
<evidence type="ECO:0000256" key="13">
    <source>
        <dbReference type="ARBA" id="ARBA00038345"/>
    </source>
</evidence>
<evidence type="ECO:0000256" key="9">
    <source>
        <dbReference type="ARBA" id="ARBA00022755"/>
    </source>
</evidence>
<dbReference type="InterPro" id="IPR011761">
    <property type="entry name" value="ATP-grasp"/>
</dbReference>
<keyword evidence="8" id="KW-0547">Nucleotide-binding</keyword>
<dbReference type="Pfam" id="PF02843">
    <property type="entry name" value="GARS_C"/>
    <property type="match status" value="1"/>
</dbReference>
<feature type="region of interest" description="Disordered" evidence="17">
    <location>
        <begin position="212"/>
        <end position="235"/>
    </location>
</feature>
<dbReference type="GO" id="GO:0006189">
    <property type="term" value="P:'de novo' IMP biosynthetic process"/>
    <property type="evidence" value="ECO:0007669"/>
    <property type="project" value="UniProtKB-UniPathway"/>
</dbReference>
<evidence type="ECO:0000256" key="3">
    <source>
        <dbReference type="ARBA" id="ARBA00005174"/>
    </source>
</evidence>
<evidence type="ECO:0000259" key="18">
    <source>
        <dbReference type="PROSITE" id="PS50975"/>
    </source>
</evidence>
<evidence type="ECO:0000256" key="11">
    <source>
        <dbReference type="ARBA" id="ARBA00022842"/>
    </source>
</evidence>